<keyword evidence="2" id="KW-0812">Transmembrane</keyword>
<gene>
    <name evidence="3" type="ORF">BCM02_101678</name>
</gene>
<feature type="transmembrane region" description="Helical" evidence="2">
    <location>
        <begin position="20"/>
        <end position="39"/>
    </location>
</feature>
<reference evidence="3 4" key="1">
    <citation type="submission" date="2019-07" db="EMBL/GenBank/DDBJ databases">
        <title>Genomic Encyclopedia of Type Strains, Phase III (KMG-III): the genomes of soil and plant-associated and newly described type strains.</title>
        <authorList>
            <person name="Whitman W."/>
        </authorList>
    </citation>
    <scope>NUCLEOTIDE SEQUENCE [LARGE SCALE GENOMIC DNA]</scope>
    <source>
        <strain evidence="3 4">BL24</strain>
    </source>
</reference>
<proteinExistence type="predicted"/>
<protein>
    <submittedName>
        <fullName evidence="3">Uncharacterized protein</fullName>
    </submittedName>
</protein>
<accession>A0A5S5CME9</accession>
<feature type="region of interest" description="Disordered" evidence="1">
    <location>
        <begin position="46"/>
        <end position="86"/>
    </location>
</feature>
<evidence type="ECO:0000256" key="2">
    <source>
        <dbReference type="SAM" id="Phobius"/>
    </source>
</evidence>
<dbReference type="Proteomes" id="UP000323257">
    <property type="component" value="Unassembled WGS sequence"/>
</dbReference>
<evidence type="ECO:0000313" key="4">
    <source>
        <dbReference type="Proteomes" id="UP000323257"/>
    </source>
</evidence>
<name>A0A5S5CME9_9BACL</name>
<evidence type="ECO:0000256" key="1">
    <source>
        <dbReference type="SAM" id="MobiDB-lite"/>
    </source>
</evidence>
<keyword evidence="2" id="KW-1133">Transmembrane helix</keyword>
<feature type="compositionally biased region" description="Low complexity" evidence="1">
    <location>
        <begin position="76"/>
        <end position="86"/>
    </location>
</feature>
<keyword evidence="4" id="KW-1185">Reference proteome</keyword>
<organism evidence="3 4">
    <name type="scientific">Paenibacillus methanolicus</name>
    <dbReference type="NCBI Taxonomy" id="582686"/>
    <lineage>
        <taxon>Bacteria</taxon>
        <taxon>Bacillati</taxon>
        <taxon>Bacillota</taxon>
        <taxon>Bacilli</taxon>
        <taxon>Bacillales</taxon>
        <taxon>Paenibacillaceae</taxon>
        <taxon>Paenibacillus</taxon>
    </lineage>
</organism>
<comment type="caution">
    <text evidence="3">The sequence shown here is derived from an EMBL/GenBank/DDBJ whole genome shotgun (WGS) entry which is preliminary data.</text>
</comment>
<sequence length="86" mass="9679">MYHWWIYEYVVNTAWFVQGFAWALFLFNFTLPGIVWFTMSSRNPLRREKNDTGAGQPTAQDEDNAWNGGNAKNPPEGGSSAGSESS</sequence>
<dbReference type="EMBL" id="VNHS01000001">
    <property type="protein sequence ID" value="TYP79558.1"/>
    <property type="molecule type" value="Genomic_DNA"/>
</dbReference>
<dbReference type="AlphaFoldDB" id="A0A5S5CME9"/>
<evidence type="ECO:0000313" key="3">
    <source>
        <dbReference type="EMBL" id="TYP79558.1"/>
    </source>
</evidence>
<keyword evidence="2" id="KW-0472">Membrane</keyword>